<dbReference type="RefSeq" id="XP_001312863.1">
    <property type="nucleotide sequence ID" value="XM_001312862.1"/>
</dbReference>
<reference evidence="2" key="2">
    <citation type="journal article" date="2007" name="Science">
        <title>Draft genome sequence of the sexually transmitted pathogen Trichomonas vaginalis.</title>
        <authorList>
            <person name="Carlton J.M."/>
            <person name="Hirt R.P."/>
            <person name="Silva J.C."/>
            <person name="Delcher A.L."/>
            <person name="Schatz M."/>
            <person name="Zhao Q."/>
            <person name="Wortman J.R."/>
            <person name="Bidwell S.L."/>
            <person name="Alsmark U.C.M."/>
            <person name="Besteiro S."/>
            <person name="Sicheritz-Ponten T."/>
            <person name="Noel C.J."/>
            <person name="Dacks J.B."/>
            <person name="Foster P.G."/>
            <person name="Simillion C."/>
            <person name="Van de Peer Y."/>
            <person name="Miranda-Saavedra D."/>
            <person name="Barton G.J."/>
            <person name="Westrop G.D."/>
            <person name="Mueller S."/>
            <person name="Dessi D."/>
            <person name="Fiori P.L."/>
            <person name="Ren Q."/>
            <person name="Paulsen I."/>
            <person name="Zhang H."/>
            <person name="Bastida-Corcuera F.D."/>
            <person name="Simoes-Barbosa A."/>
            <person name="Brown M.T."/>
            <person name="Hayes R.D."/>
            <person name="Mukherjee M."/>
            <person name="Okumura C.Y."/>
            <person name="Schneider R."/>
            <person name="Smith A.J."/>
            <person name="Vanacova S."/>
            <person name="Villalvazo M."/>
            <person name="Haas B.J."/>
            <person name="Pertea M."/>
            <person name="Feldblyum T.V."/>
            <person name="Utterback T.R."/>
            <person name="Shu C.L."/>
            <person name="Osoegawa K."/>
            <person name="de Jong P.J."/>
            <person name="Hrdy I."/>
            <person name="Horvathova L."/>
            <person name="Zubacova Z."/>
            <person name="Dolezal P."/>
            <person name="Malik S.B."/>
            <person name="Logsdon J.M. Jr."/>
            <person name="Henze K."/>
            <person name="Gupta A."/>
            <person name="Wang C.C."/>
            <person name="Dunne R.L."/>
            <person name="Upcroft J.A."/>
            <person name="Upcroft P."/>
            <person name="White O."/>
            <person name="Salzberg S.L."/>
            <person name="Tang P."/>
            <person name="Chiu C.-H."/>
            <person name="Lee Y.-S."/>
            <person name="Embley T.M."/>
            <person name="Coombs G.H."/>
            <person name="Mottram J.C."/>
            <person name="Tachezy J."/>
            <person name="Fraser-Liggett C.M."/>
            <person name="Johnson P.J."/>
        </authorList>
    </citation>
    <scope>NUCLEOTIDE SEQUENCE [LARGE SCALE GENOMIC DNA]</scope>
    <source>
        <strain evidence="2">G3</strain>
    </source>
</reference>
<feature type="transmembrane region" description="Helical" evidence="1">
    <location>
        <begin position="314"/>
        <end position="334"/>
    </location>
</feature>
<name>A2F5A8_TRIV3</name>
<accession>A2F5A8</accession>
<dbReference type="InParanoid" id="A2F5A8"/>
<feature type="transmembrane region" description="Helical" evidence="1">
    <location>
        <begin position="241"/>
        <end position="265"/>
    </location>
</feature>
<dbReference type="VEuPathDB" id="TrichDB:TVAG_159530"/>
<keyword evidence="3" id="KW-1185">Reference proteome</keyword>
<dbReference type="Proteomes" id="UP000001542">
    <property type="component" value="Unassembled WGS sequence"/>
</dbReference>
<feature type="transmembrane region" description="Helical" evidence="1">
    <location>
        <begin position="97"/>
        <end position="117"/>
    </location>
</feature>
<proteinExistence type="predicted"/>
<evidence type="ECO:0000313" key="3">
    <source>
        <dbReference type="Proteomes" id="UP000001542"/>
    </source>
</evidence>
<keyword evidence="1" id="KW-1133">Transmembrane helix</keyword>
<dbReference type="AlphaFoldDB" id="A2F5A8"/>
<dbReference type="VEuPathDB" id="TrichDB:TVAGG3_0159910"/>
<keyword evidence="1" id="KW-0812">Transmembrane</keyword>
<dbReference type="EMBL" id="DS113620">
    <property type="protein sequence ID" value="EAX99933.1"/>
    <property type="molecule type" value="Genomic_DNA"/>
</dbReference>
<evidence type="ECO:0000313" key="2">
    <source>
        <dbReference type="EMBL" id="EAX99933.1"/>
    </source>
</evidence>
<reference evidence="2" key="1">
    <citation type="submission" date="2006-10" db="EMBL/GenBank/DDBJ databases">
        <authorList>
            <person name="Amadeo P."/>
            <person name="Zhao Q."/>
            <person name="Wortman J."/>
            <person name="Fraser-Liggett C."/>
            <person name="Carlton J."/>
        </authorList>
    </citation>
    <scope>NUCLEOTIDE SEQUENCE</scope>
    <source>
        <strain evidence="2">G3</strain>
    </source>
</reference>
<keyword evidence="1" id="KW-0472">Membrane</keyword>
<feature type="transmembrane region" description="Helical" evidence="1">
    <location>
        <begin position="137"/>
        <end position="154"/>
    </location>
</feature>
<feature type="transmembrane region" description="Helical" evidence="1">
    <location>
        <begin position="498"/>
        <end position="521"/>
    </location>
</feature>
<organism evidence="2 3">
    <name type="scientific">Trichomonas vaginalis (strain ATCC PRA-98 / G3)</name>
    <dbReference type="NCBI Taxonomy" id="412133"/>
    <lineage>
        <taxon>Eukaryota</taxon>
        <taxon>Metamonada</taxon>
        <taxon>Parabasalia</taxon>
        <taxon>Trichomonadida</taxon>
        <taxon>Trichomonadidae</taxon>
        <taxon>Trichomonas</taxon>
    </lineage>
</organism>
<protein>
    <submittedName>
        <fullName evidence="2">Uncharacterized protein</fullName>
    </submittedName>
</protein>
<evidence type="ECO:0000256" key="1">
    <source>
        <dbReference type="SAM" id="Phobius"/>
    </source>
</evidence>
<sequence length="840" mass="96788">MSRNCLYNISKFIQFSQPFFDTHHKIASDYNRYNKNVTFKIENTKQQLATDNLDASESSEKQEKDLISITDPSDSEYLERIETASKYKVPNLKKFKILFVSMIIISLICCVFSYILITQTILMSLSSRGKIQDFFQFYSDFILSWSISVQFLYTDKLPYSNDYYRNVINTTNQNLLKYSFISENSTLYNLLSEGNELILQATYSNNFTDCYNTTIDLVANLNDYGKSIYALYAKQRNSVQLTLYLCIAITFACTIICLILFFVAYHIGSELFTLIAAQPMHLTKIFTSETMHKYHELGNVEKRLDFGKDSLRSTFILTFSAIILPFIVSFAYSIDMDRIHRKYLRTMSCTLFASQQTGVLVENTILLPLLRDYGANTNYFQSFEKSYSIIFSILKKFMNLNITINITDDSNIIISQDISDEDVSDVLKNVNQTKYVLYTNGSVILLRDMSIINLDSEETVNLSDVSIMAIPSNIYCGYPMRMLLNDFLVIENSIYDSLLFSFILTLIILAVILSFMAIFVIRLIKRYYTALDLVIRIISIPNSENPFFDDTDGTFTGFKEPPYPIMGEIFDSLPIPTFQLNKKYLIIDQNTTSEMVFGDIRGSNYDDLPNHIVDPLGNQRYYNYNLICKRVLPRTMKLAGQAIVLSNDMSGLAAKKEILKNLNKDIRLTFSIPNILQREKPTTIQDIAIVNFGFSKSVSNQDFLNFSSKIEDMFSQFVSFFMFEKMRFSFYVLFHDSSLSRQPMRDAVSFAQIARDAAKLQNIDVKIAVSMEHEVIAKAQRQDMIWSVTFLNSILWRTDAMLNYIDYGKIICLSKMMSGMHFTKNLHIGKFAESTEVIII</sequence>
<gene>
    <name evidence="2" type="ORF">TVAG_159530</name>
</gene>
<dbReference type="KEGG" id="tva:4757753"/>